<evidence type="ECO:0000259" key="1">
    <source>
        <dbReference type="Pfam" id="PF04545"/>
    </source>
</evidence>
<dbReference type="Pfam" id="PF04545">
    <property type="entry name" value="Sigma70_r4"/>
    <property type="match status" value="1"/>
</dbReference>
<dbReference type="OrthoDB" id="3242975at2"/>
<dbReference type="Proteomes" id="UP000184245">
    <property type="component" value="Unassembled WGS sequence"/>
</dbReference>
<dbReference type="RefSeq" id="WP_072848820.1">
    <property type="nucleotide sequence ID" value="NZ_FQVI01000002.1"/>
</dbReference>
<dbReference type="STRING" id="1122155.SAMN02745158_00547"/>
<dbReference type="InterPro" id="IPR007630">
    <property type="entry name" value="RNA_pol_sigma70_r4"/>
</dbReference>
<dbReference type="GO" id="GO:0006352">
    <property type="term" value="P:DNA-templated transcription initiation"/>
    <property type="evidence" value="ECO:0007669"/>
    <property type="project" value="InterPro"/>
</dbReference>
<reference evidence="2 3" key="1">
    <citation type="submission" date="2016-11" db="EMBL/GenBank/DDBJ databases">
        <authorList>
            <person name="Jaros S."/>
            <person name="Januszkiewicz K."/>
            <person name="Wedrychowicz H."/>
        </authorList>
    </citation>
    <scope>NUCLEOTIDE SEQUENCE [LARGE SCALE GENOMIC DNA]</scope>
    <source>
        <strain evidence="2 3">DSM 17459</strain>
    </source>
</reference>
<feature type="domain" description="RNA polymerase sigma-70 region 4" evidence="1">
    <location>
        <begin position="95"/>
        <end position="135"/>
    </location>
</feature>
<keyword evidence="3" id="KW-1185">Reference proteome</keyword>
<dbReference type="InterPro" id="IPR013324">
    <property type="entry name" value="RNA_pol_sigma_r3/r4-like"/>
</dbReference>
<gene>
    <name evidence="2" type="ORF">SAMN02745158_00547</name>
</gene>
<evidence type="ECO:0000313" key="2">
    <source>
        <dbReference type="EMBL" id="SHE46788.1"/>
    </source>
</evidence>
<dbReference type="Gene3D" id="1.20.140.160">
    <property type="match status" value="1"/>
</dbReference>
<evidence type="ECO:0000313" key="3">
    <source>
        <dbReference type="Proteomes" id="UP000184245"/>
    </source>
</evidence>
<accession>A0A1M4TQT0</accession>
<dbReference type="AlphaFoldDB" id="A0A1M4TQT0"/>
<sequence length="139" mass="16632">MEDEKTISDKKKMYLNSYKQAVIAAKLIEEEIEEIQTHKMNPSYAMVSMPHGNLKKDLSDYVVLIECKTKELIQARYRRIKLYSDIIDKIEHMEDETERNLLRLKYVHNKTWEEVGEVLGYSYRQVHNIHNRALQDFKI</sequence>
<dbReference type="GO" id="GO:0003700">
    <property type="term" value="F:DNA-binding transcription factor activity"/>
    <property type="evidence" value="ECO:0007669"/>
    <property type="project" value="InterPro"/>
</dbReference>
<proteinExistence type="predicted"/>
<name>A0A1M4TQT0_9CLOT</name>
<protein>
    <submittedName>
        <fullName evidence="2">Sigma-70, region 4</fullName>
    </submittedName>
</protein>
<dbReference type="EMBL" id="FQVI01000002">
    <property type="protein sequence ID" value="SHE46788.1"/>
    <property type="molecule type" value="Genomic_DNA"/>
</dbReference>
<dbReference type="SUPFAM" id="SSF88659">
    <property type="entry name" value="Sigma3 and sigma4 domains of RNA polymerase sigma factors"/>
    <property type="match status" value="1"/>
</dbReference>
<organism evidence="2 3">
    <name type="scientific">Lactonifactor longoviformis DSM 17459</name>
    <dbReference type="NCBI Taxonomy" id="1122155"/>
    <lineage>
        <taxon>Bacteria</taxon>
        <taxon>Bacillati</taxon>
        <taxon>Bacillota</taxon>
        <taxon>Clostridia</taxon>
        <taxon>Eubacteriales</taxon>
        <taxon>Clostridiaceae</taxon>
        <taxon>Lactonifactor</taxon>
    </lineage>
</organism>